<feature type="region of interest" description="Disordered" evidence="3">
    <location>
        <begin position="840"/>
        <end position="875"/>
    </location>
</feature>
<dbReference type="GO" id="GO:0003714">
    <property type="term" value="F:transcription corepressor activity"/>
    <property type="evidence" value="ECO:0007669"/>
    <property type="project" value="TreeGrafter"/>
</dbReference>
<feature type="compositionally biased region" description="Basic and acidic residues" evidence="3">
    <location>
        <begin position="1450"/>
        <end position="1486"/>
    </location>
</feature>
<sequence>MHQIVERVELMDFKNILEGTRPFFQGLPSPAPTTPQLPLLPTQMLQPLQDCGPLRKFEEGLGATLSQMYSSSSVAQTATPSSSSSPNGSKGISSSRSSGNTQPTVNHTLQNASSSNPPVFNMVGRRESPLDLSVKTVRQSADSSTSSMAVIDGHGGSSNNSVTNRSLSSSGSSTPNLNSIANHSNSANAVVAAVANSTTSSIKELQGHSTEGKAPSGSGGGGGERHSHKSKKNVTPTSNVPNTNSNSSNINNANNNTTENSSTNSPHHLFGHHPVHQSPMSLHTLHGNARSLHTFSNPPPHAAGPGSALSSTTDAVHHHHSVQPQQQQQQTPQQSQQPQRPSSVIPPYNPPPPPLSSNMSSYHHQYHQGQAHPSYHPGSYPQYHPHFPTQSSANHTGQQHLNYFSSYGHGHTNTPVSAPPQVQNPSSSTSRDSSVGSQNASSNQQVHSQINYPTPKSIAPPMVSHYQVPTSAPPAPSQANYANYPHGLTTNGPAPQSHAHNHYYPPTNPPAAVRQQDSSTPIHQAHYHSAPISHYGQSYGHYPPQSAYANYHQSNVLPPAAPVPPPGNNQSSAKPAQTNPNYPTNANLGRNISRPLSSGSVAPLGNVMPSYPAAPHISNSEINGSISLKTPQVQNNQQPVVNPAPIQPPPPSHAAPLTGKTKHGGGQSRSGGREGKTSSRKNLLSLLRNSCETRIHEKQEKEKFQFNHQTWNFHGRKFNTVLPPLNATGNTSNVNHLSTGLNGSDSNNLPGGPPSSSPGTGTNVHSGKVSSVDHPPSSLQIKSEKDSQASLSGPDTGANSYHSLTTLNRIRTKAEKKQLFPNLLSQIEQENSNRGLSTLSESDVNAKSHDSSQQKSFGVLTSSGSGKPATSVFDFQDDDDDVVKSIKTLKKSPVKSRGITSRKEKDLPPLPELSKKLATPTSNGPEVMSETSTSTVKTTLVDSSIPTPAGLPISSDAKPNENVDSFWAACDSFLTDLASNPVTIKSRRGGLWQKLKSKSNSTNPKVPSSSSKAKRAFKNSSEEDSDFKVEDEKSEENEEESSAEEEEANDSSDASTISKSKSQSNSDELILPTKKRKQIPAIQDTPPSSPKPGSKRRKLSPSIKKSSRKGKNQSNGRTRATNKRSSPEPSRTRRSSRKVSGSARDPSMSDLEDEDATSRTSIGSESDEDNSDDSDSSQSFSVDSFNSDSENSDVTTSGSKDDSDADSDSDVDSDDDSDIDSNSLSSGNVRKSKRATVTSKDRRKKKSLRNSTNSMSLRRKSSRSAKKSKKSSKRNKKTRASKLSKRNSIKTRNLRKLRPKRNCAPVAGKGRLKDISGESEEDEKQDGSSGEEWIMRGELGKKKRRIVFGDGSDFRRPGWEEELIDFKKKLRMPSKLIRVAKPSSMSASNSVLGGNSSSSSVTKEGDQDTRDKENGDHEKTDSGKKPKGRPPKNSPAKLEPTTKIAKTKGKIKEEKSAETIEIIEKEKCKEKDVKEEKEPVKEEKTKSPNKKIGSKKETPEKSKPNQQDEAETVETKDVGDRYTKLAKEKEAQMLPTPGAAGNKFNKKMSIKSVFGVDLPAIAAPPPTTKKTLRRNKFKSGFDYIRKKKRATATPDGSVAPPPPKRIKTNENKVLKVEDVQAEMRSWVLNKGLGETVLHRAARLGYPDVASYCLEHDLCSPNSKDNAGYSPLHETCIKGHLEVAKVLLAYGANPSQAAPGGIRPLHEACENGHVELVRLLVSYGADPLLATYAGQSPMELAEPHEPVRRLLQEHIKDVQGKPNTPWVFRGSGNWAEDKFDSGFEITDAVPSPDAGADPEAFEFEASENTLPPLYRLKGENETSFYVLLQDLLNYIGQPKDRFLKNNPTADVVELNSNDFLEQAHCCHLLGEKFNLNSSSDLLTLIKYDDRVKKMLNIESCFIK</sequence>
<dbReference type="Pfam" id="PF12796">
    <property type="entry name" value="Ank_2"/>
    <property type="match status" value="1"/>
</dbReference>
<feature type="region of interest" description="Disordered" evidence="3">
    <location>
        <begin position="1371"/>
        <end position="1540"/>
    </location>
</feature>
<feature type="compositionally biased region" description="Polar residues" evidence="3">
    <location>
        <begin position="788"/>
        <end position="803"/>
    </location>
</feature>
<feature type="region of interest" description="Disordered" evidence="3">
    <location>
        <begin position="72"/>
        <end position="181"/>
    </location>
</feature>
<reference evidence="4" key="1">
    <citation type="submission" date="2021-06" db="EMBL/GenBank/DDBJ databases">
        <authorList>
            <person name="Hodson N. C."/>
            <person name="Mongue J. A."/>
            <person name="Jaron S. K."/>
        </authorList>
    </citation>
    <scope>NUCLEOTIDE SEQUENCE</scope>
</reference>
<accession>A0A8J2LS25</accession>
<evidence type="ECO:0000313" key="5">
    <source>
        <dbReference type="Proteomes" id="UP000708208"/>
    </source>
</evidence>
<evidence type="ECO:0000256" key="3">
    <source>
        <dbReference type="SAM" id="MobiDB-lite"/>
    </source>
</evidence>
<feature type="compositionally biased region" description="Polar residues" evidence="3">
    <location>
        <begin position="919"/>
        <end position="946"/>
    </location>
</feature>
<feature type="region of interest" description="Disordered" evidence="3">
    <location>
        <begin position="555"/>
        <end position="597"/>
    </location>
</feature>
<feature type="region of interest" description="Disordered" evidence="3">
    <location>
        <begin position="636"/>
        <end position="681"/>
    </location>
</feature>
<evidence type="ECO:0008006" key="6">
    <source>
        <dbReference type="Google" id="ProtNLM"/>
    </source>
</evidence>
<feature type="compositionally biased region" description="Basic residues" evidence="3">
    <location>
        <begin position="1257"/>
        <end position="1301"/>
    </location>
</feature>
<dbReference type="InterPro" id="IPR047144">
    <property type="entry name" value="BCOR-like"/>
</dbReference>
<dbReference type="PANTHER" id="PTHR24117">
    <property type="entry name" value="AGAP007537-PB"/>
    <property type="match status" value="1"/>
</dbReference>
<feature type="compositionally biased region" description="Basic residues" evidence="3">
    <location>
        <begin position="1093"/>
        <end position="1111"/>
    </location>
</feature>
<feature type="region of interest" description="Disordered" evidence="3">
    <location>
        <begin position="724"/>
        <end position="803"/>
    </location>
</feature>
<feature type="compositionally biased region" description="Polar residues" evidence="3">
    <location>
        <begin position="998"/>
        <end position="1011"/>
    </location>
</feature>
<comment type="caution">
    <text evidence="4">The sequence shown here is derived from an EMBL/GenBank/DDBJ whole genome shotgun (WGS) entry which is preliminary data.</text>
</comment>
<name>A0A8J2LS25_9HEXA</name>
<comment type="similarity">
    <text evidence="1">Belongs to the BCOR family.</text>
</comment>
<feature type="compositionally biased region" description="Low complexity" evidence="3">
    <location>
        <begin position="426"/>
        <end position="437"/>
    </location>
</feature>
<dbReference type="Pfam" id="PF00023">
    <property type="entry name" value="Ank"/>
    <property type="match status" value="1"/>
</dbReference>
<feature type="compositionally biased region" description="Acidic residues" evidence="3">
    <location>
        <begin position="1032"/>
        <end position="1050"/>
    </location>
</feature>
<feature type="compositionally biased region" description="Basic and acidic residues" evidence="3">
    <location>
        <begin position="1494"/>
        <end position="1503"/>
    </location>
</feature>
<evidence type="ECO:0000256" key="2">
    <source>
        <dbReference type="PROSITE-ProRule" id="PRU00023"/>
    </source>
</evidence>
<feature type="compositionally biased region" description="Polar residues" evidence="3">
    <location>
        <begin position="136"/>
        <end position="148"/>
    </location>
</feature>
<proteinExistence type="inferred from homology"/>
<feature type="compositionally biased region" description="Low complexity" evidence="3">
    <location>
        <begin position="740"/>
        <end position="750"/>
    </location>
</feature>
<feature type="compositionally biased region" description="Polar residues" evidence="3">
    <location>
        <begin position="853"/>
        <end position="865"/>
    </location>
</feature>
<dbReference type="InterPro" id="IPR002110">
    <property type="entry name" value="Ankyrin_rpt"/>
</dbReference>
<organism evidence="4 5">
    <name type="scientific">Allacma fusca</name>
    <dbReference type="NCBI Taxonomy" id="39272"/>
    <lineage>
        <taxon>Eukaryota</taxon>
        <taxon>Metazoa</taxon>
        <taxon>Ecdysozoa</taxon>
        <taxon>Arthropoda</taxon>
        <taxon>Hexapoda</taxon>
        <taxon>Collembola</taxon>
        <taxon>Symphypleona</taxon>
        <taxon>Sminthuridae</taxon>
        <taxon>Allacma</taxon>
    </lineage>
</organism>
<evidence type="ECO:0000256" key="1">
    <source>
        <dbReference type="ARBA" id="ARBA00034703"/>
    </source>
</evidence>
<keyword evidence="2" id="KW-0040">ANK repeat</keyword>
<feature type="compositionally biased region" description="Low complexity" evidence="3">
    <location>
        <begin position="233"/>
        <end position="265"/>
    </location>
</feature>
<dbReference type="EMBL" id="CAJVCH010571265">
    <property type="protein sequence ID" value="CAG7837055.1"/>
    <property type="molecule type" value="Genomic_DNA"/>
</dbReference>
<feature type="region of interest" description="Disordered" evidence="3">
    <location>
        <begin position="984"/>
        <end position="1356"/>
    </location>
</feature>
<dbReference type="OrthoDB" id="3666223at2759"/>
<feature type="compositionally biased region" description="Low complexity" evidence="3">
    <location>
        <begin position="157"/>
        <end position="181"/>
    </location>
</feature>
<dbReference type="Proteomes" id="UP000708208">
    <property type="component" value="Unassembled WGS sequence"/>
</dbReference>
<feature type="compositionally biased region" description="Low complexity" evidence="3">
    <location>
        <begin position="1176"/>
        <end position="1198"/>
    </location>
</feature>
<dbReference type="SMART" id="SM00248">
    <property type="entry name" value="ANK"/>
    <property type="match status" value="3"/>
</dbReference>
<gene>
    <name evidence="4" type="ORF">AFUS01_LOCUS46225</name>
</gene>
<feature type="region of interest" description="Disordered" evidence="3">
    <location>
        <begin position="893"/>
        <end position="961"/>
    </location>
</feature>
<feature type="compositionally biased region" description="Acidic residues" evidence="3">
    <location>
        <begin position="1203"/>
        <end position="1219"/>
    </location>
</feature>
<feature type="compositionally biased region" description="Low complexity" evidence="3">
    <location>
        <begin position="322"/>
        <end position="346"/>
    </location>
</feature>
<feature type="compositionally biased region" description="Polar residues" evidence="3">
    <location>
        <begin position="568"/>
        <end position="597"/>
    </location>
</feature>
<feature type="compositionally biased region" description="Low complexity" evidence="3">
    <location>
        <begin position="1051"/>
        <end position="1067"/>
    </location>
</feature>
<feature type="region of interest" description="Disordered" evidence="3">
    <location>
        <begin position="200"/>
        <end position="523"/>
    </location>
</feature>
<feature type="compositionally biased region" description="Basic and acidic residues" evidence="3">
    <location>
        <begin position="1403"/>
        <end position="1424"/>
    </location>
</feature>
<feature type="compositionally biased region" description="Polar residues" evidence="3">
    <location>
        <begin position="727"/>
        <end position="739"/>
    </location>
</feature>
<feature type="repeat" description="ANK" evidence="2">
    <location>
        <begin position="1666"/>
        <end position="1698"/>
    </location>
</feature>
<dbReference type="PROSITE" id="PS50297">
    <property type="entry name" value="ANK_REP_REGION"/>
    <property type="match status" value="2"/>
</dbReference>
<feature type="compositionally biased region" description="Low complexity" evidence="3">
    <location>
        <begin position="1386"/>
        <end position="1401"/>
    </location>
</feature>
<feature type="compositionally biased region" description="Acidic residues" evidence="3">
    <location>
        <begin position="1165"/>
        <end position="1175"/>
    </location>
</feature>
<feature type="compositionally biased region" description="Low complexity" evidence="3">
    <location>
        <begin position="72"/>
        <end position="98"/>
    </location>
</feature>
<dbReference type="GO" id="GO:0000122">
    <property type="term" value="P:negative regulation of transcription by RNA polymerase II"/>
    <property type="evidence" value="ECO:0007669"/>
    <property type="project" value="TreeGrafter"/>
</dbReference>
<dbReference type="GO" id="GO:0005634">
    <property type="term" value="C:nucleus"/>
    <property type="evidence" value="ECO:0007669"/>
    <property type="project" value="TreeGrafter"/>
</dbReference>
<evidence type="ECO:0000313" key="4">
    <source>
        <dbReference type="EMBL" id="CAG7837055.1"/>
    </source>
</evidence>
<keyword evidence="5" id="KW-1185">Reference proteome</keyword>
<dbReference type="PANTHER" id="PTHR24117:SF9">
    <property type="entry name" value="BCL-6 COREPRESSOR PCGF1 BINDING DOMAIN-CONTAINING PROTEIN"/>
    <property type="match status" value="1"/>
</dbReference>
<feature type="compositionally biased region" description="Basic and acidic residues" evidence="3">
    <location>
        <begin position="1513"/>
        <end position="1531"/>
    </location>
</feature>
<feature type="repeat" description="ANK" evidence="2">
    <location>
        <begin position="1699"/>
        <end position="1731"/>
    </location>
</feature>
<feature type="compositionally biased region" description="Polar residues" evidence="3">
    <location>
        <begin position="438"/>
        <end position="454"/>
    </location>
</feature>
<feature type="compositionally biased region" description="Polar residues" evidence="3">
    <location>
        <begin position="388"/>
        <end position="425"/>
    </location>
</feature>
<dbReference type="PROSITE" id="PS50088">
    <property type="entry name" value="ANK_REPEAT"/>
    <property type="match status" value="2"/>
</dbReference>
<feature type="compositionally biased region" description="Polar residues" evidence="3">
    <location>
        <begin position="99"/>
        <end position="118"/>
    </location>
</feature>
<protein>
    <recommendedName>
        <fullName evidence="6">BCL-6 corepressor</fullName>
    </recommendedName>
</protein>